<sequence length="108" mass="12850">MKFLESHEDHKGERQEIEIHHVTKSEGVNPLTHETIFVLGNDSLCLQELCKQLKENDEERRPLMEFKGNFKNAKRDQSLCYEKARMKTSIREKIVSIDFWPFWVNLDS</sequence>
<comment type="caution">
    <text evidence="1">The sequence shown here is derived from an EMBL/GenBank/DDBJ whole genome shotgun (WGS) entry which is preliminary data.</text>
</comment>
<organism evidence="1 2">
    <name type="scientific">Catharanthus roseus</name>
    <name type="common">Madagascar periwinkle</name>
    <name type="synonym">Vinca rosea</name>
    <dbReference type="NCBI Taxonomy" id="4058"/>
    <lineage>
        <taxon>Eukaryota</taxon>
        <taxon>Viridiplantae</taxon>
        <taxon>Streptophyta</taxon>
        <taxon>Embryophyta</taxon>
        <taxon>Tracheophyta</taxon>
        <taxon>Spermatophyta</taxon>
        <taxon>Magnoliopsida</taxon>
        <taxon>eudicotyledons</taxon>
        <taxon>Gunneridae</taxon>
        <taxon>Pentapetalae</taxon>
        <taxon>asterids</taxon>
        <taxon>lamiids</taxon>
        <taxon>Gentianales</taxon>
        <taxon>Apocynaceae</taxon>
        <taxon>Rauvolfioideae</taxon>
        <taxon>Vinceae</taxon>
        <taxon>Catharanthinae</taxon>
        <taxon>Catharanthus</taxon>
    </lineage>
</organism>
<dbReference type="Proteomes" id="UP001060085">
    <property type="component" value="Linkage Group LG06"/>
</dbReference>
<accession>A0ACC0AC87</accession>
<protein>
    <submittedName>
        <fullName evidence="1">Uncharacterized protein</fullName>
    </submittedName>
</protein>
<evidence type="ECO:0000313" key="2">
    <source>
        <dbReference type="Proteomes" id="UP001060085"/>
    </source>
</evidence>
<dbReference type="EMBL" id="CM044706">
    <property type="protein sequence ID" value="KAI5657890.1"/>
    <property type="molecule type" value="Genomic_DNA"/>
</dbReference>
<keyword evidence="2" id="KW-1185">Reference proteome</keyword>
<evidence type="ECO:0000313" key="1">
    <source>
        <dbReference type="EMBL" id="KAI5657890.1"/>
    </source>
</evidence>
<proteinExistence type="predicted"/>
<gene>
    <name evidence="1" type="ORF">M9H77_26683</name>
</gene>
<reference evidence="2" key="1">
    <citation type="journal article" date="2023" name="Nat. Plants">
        <title>Single-cell RNA sequencing provides a high-resolution roadmap for understanding the multicellular compartmentation of specialized metabolism.</title>
        <authorList>
            <person name="Sun S."/>
            <person name="Shen X."/>
            <person name="Li Y."/>
            <person name="Li Y."/>
            <person name="Wang S."/>
            <person name="Li R."/>
            <person name="Zhang H."/>
            <person name="Shen G."/>
            <person name="Guo B."/>
            <person name="Wei J."/>
            <person name="Xu J."/>
            <person name="St-Pierre B."/>
            <person name="Chen S."/>
            <person name="Sun C."/>
        </authorList>
    </citation>
    <scope>NUCLEOTIDE SEQUENCE [LARGE SCALE GENOMIC DNA]</scope>
</reference>
<name>A0ACC0AC87_CATRO</name>